<dbReference type="InterPro" id="IPR005632">
    <property type="entry name" value="Chaperone_Skp"/>
</dbReference>
<organism evidence="4 5">
    <name type="scientific">Meiothermus luteus</name>
    <dbReference type="NCBI Taxonomy" id="2026184"/>
    <lineage>
        <taxon>Bacteria</taxon>
        <taxon>Thermotogati</taxon>
        <taxon>Deinococcota</taxon>
        <taxon>Deinococci</taxon>
        <taxon>Thermales</taxon>
        <taxon>Thermaceae</taxon>
        <taxon>Meiothermus</taxon>
    </lineage>
</organism>
<keyword evidence="2 3" id="KW-0732">Signal</keyword>
<evidence type="ECO:0000313" key="4">
    <source>
        <dbReference type="EMBL" id="RIH84435.1"/>
    </source>
</evidence>
<evidence type="ECO:0000256" key="2">
    <source>
        <dbReference type="ARBA" id="ARBA00022729"/>
    </source>
</evidence>
<dbReference type="PANTHER" id="PTHR35089">
    <property type="entry name" value="CHAPERONE PROTEIN SKP"/>
    <property type="match status" value="1"/>
</dbReference>
<name>A0A399EJY2_9DEIN</name>
<comment type="caution">
    <text evidence="4">The sequence shown here is derived from an EMBL/GenBank/DDBJ whole genome shotgun (WGS) entry which is preliminary data.</text>
</comment>
<dbReference type="Pfam" id="PF03938">
    <property type="entry name" value="OmpH"/>
    <property type="match status" value="1"/>
</dbReference>
<sequence>MRRFPLLAPSLAGLFLSGLISAQDRPAEKIGYLNVRAAVEAHAGFGWVREIQGQAQGELKPLREELQGLEAKILSGSATQEEQQAYRSLQQKLQEVERKWTERQNIALAPITQEIERVLARVAQQQGFGLVFDQEVAAQSGLVVYAASELDLTPAVLAGMAKR</sequence>
<proteinExistence type="inferred from homology"/>
<dbReference type="Proteomes" id="UP000265800">
    <property type="component" value="Unassembled WGS sequence"/>
</dbReference>
<dbReference type="AlphaFoldDB" id="A0A399EJY2"/>
<accession>A0A399EJY2</accession>
<dbReference type="InterPro" id="IPR024930">
    <property type="entry name" value="Skp_dom_sf"/>
</dbReference>
<protein>
    <submittedName>
        <fullName evidence="4">Outer membrane protein (OmpH-like)</fullName>
    </submittedName>
</protein>
<dbReference type="SMART" id="SM00935">
    <property type="entry name" value="OmpH"/>
    <property type="match status" value="1"/>
</dbReference>
<keyword evidence="5" id="KW-1185">Reference proteome</keyword>
<feature type="chain" id="PRO_5017195597" evidence="3">
    <location>
        <begin position="23"/>
        <end position="163"/>
    </location>
</feature>
<dbReference type="GO" id="GO:0005829">
    <property type="term" value="C:cytosol"/>
    <property type="evidence" value="ECO:0007669"/>
    <property type="project" value="TreeGrafter"/>
</dbReference>
<dbReference type="Gene3D" id="3.30.910.20">
    <property type="entry name" value="Skp domain"/>
    <property type="match status" value="1"/>
</dbReference>
<evidence type="ECO:0000313" key="5">
    <source>
        <dbReference type="Proteomes" id="UP000265800"/>
    </source>
</evidence>
<evidence type="ECO:0000256" key="3">
    <source>
        <dbReference type="SAM" id="SignalP"/>
    </source>
</evidence>
<comment type="similarity">
    <text evidence="1">Belongs to the Skp family.</text>
</comment>
<dbReference type="OrthoDB" id="32082at2"/>
<dbReference type="GO" id="GO:0050821">
    <property type="term" value="P:protein stabilization"/>
    <property type="evidence" value="ECO:0007669"/>
    <property type="project" value="TreeGrafter"/>
</dbReference>
<dbReference type="GO" id="GO:0051082">
    <property type="term" value="F:unfolded protein binding"/>
    <property type="evidence" value="ECO:0007669"/>
    <property type="project" value="InterPro"/>
</dbReference>
<evidence type="ECO:0000256" key="1">
    <source>
        <dbReference type="ARBA" id="ARBA00009091"/>
    </source>
</evidence>
<dbReference type="SUPFAM" id="SSF111384">
    <property type="entry name" value="OmpH-like"/>
    <property type="match status" value="1"/>
</dbReference>
<reference evidence="4 5" key="1">
    <citation type="submission" date="2018-08" db="EMBL/GenBank/DDBJ databases">
        <title>Meiothermus luteus KCTC 52599 genome sequencing project.</title>
        <authorList>
            <person name="Da Costa M.S."/>
            <person name="Albuquerque L."/>
            <person name="Raposo P."/>
            <person name="Froufe H.J.C."/>
            <person name="Barroso C.S."/>
            <person name="Egas C."/>
        </authorList>
    </citation>
    <scope>NUCLEOTIDE SEQUENCE [LARGE SCALE GENOMIC DNA]</scope>
    <source>
        <strain evidence="4 5">KCTC 52599</strain>
    </source>
</reference>
<dbReference type="RefSeq" id="WP_119360479.1">
    <property type="nucleotide sequence ID" value="NZ_QWKZ01000061.1"/>
</dbReference>
<feature type="signal peptide" evidence="3">
    <location>
        <begin position="1"/>
        <end position="22"/>
    </location>
</feature>
<dbReference type="PANTHER" id="PTHR35089:SF1">
    <property type="entry name" value="CHAPERONE PROTEIN SKP"/>
    <property type="match status" value="1"/>
</dbReference>
<gene>
    <name evidence="4" type="ORF">Mlute_01895</name>
</gene>
<dbReference type="EMBL" id="QWKZ01000061">
    <property type="protein sequence ID" value="RIH84435.1"/>
    <property type="molecule type" value="Genomic_DNA"/>
</dbReference>